<proteinExistence type="inferred from homology"/>
<dbReference type="Proteomes" id="UP000245942">
    <property type="component" value="Unassembled WGS sequence"/>
</dbReference>
<feature type="chain" id="PRO_5016417821" evidence="3">
    <location>
        <begin position="21"/>
        <end position="447"/>
    </location>
</feature>
<evidence type="ECO:0000256" key="1">
    <source>
        <dbReference type="ARBA" id="ARBA00010209"/>
    </source>
</evidence>
<evidence type="ECO:0000256" key="2">
    <source>
        <dbReference type="ARBA" id="ARBA00022679"/>
    </source>
</evidence>
<reference evidence="4 5" key="1">
    <citation type="journal article" date="2018" name="Mol. Biol. Evol.">
        <title>Broad Genomic Sampling Reveals a Smut Pathogenic Ancestry of the Fungal Clade Ustilaginomycotina.</title>
        <authorList>
            <person name="Kijpornyongpan T."/>
            <person name="Mondo S.J."/>
            <person name="Barry K."/>
            <person name="Sandor L."/>
            <person name="Lee J."/>
            <person name="Lipzen A."/>
            <person name="Pangilinan J."/>
            <person name="LaButti K."/>
            <person name="Hainaut M."/>
            <person name="Henrissat B."/>
            <person name="Grigoriev I.V."/>
            <person name="Spatafora J.W."/>
            <person name="Aime M.C."/>
        </authorList>
    </citation>
    <scope>NUCLEOTIDE SEQUENCE [LARGE SCALE GENOMIC DNA]</scope>
    <source>
        <strain evidence="4 5">MCA 4718</strain>
    </source>
</reference>
<dbReference type="InterPro" id="IPR033964">
    <property type="entry name" value="ABBA"/>
</dbReference>
<keyword evidence="3" id="KW-0732">Signal</keyword>
<dbReference type="Pfam" id="PF11991">
    <property type="entry name" value="Trp_DMAT"/>
    <property type="match status" value="1"/>
</dbReference>
<dbReference type="PANTHER" id="PTHR40627">
    <property type="entry name" value="INDOLE PRENYLTRANSFERASE TDIB-RELATED"/>
    <property type="match status" value="1"/>
</dbReference>
<dbReference type="NCBIfam" id="TIGR03429">
    <property type="entry name" value="arom_pren_DMATS"/>
    <property type="match status" value="1"/>
</dbReference>
<comment type="similarity">
    <text evidence="1">Belongs to the tryptophan dimethylallyltransferase family.</text>
</comment>
<dbReference type="GeneID" id="37011190"/>
<dbReference type="OrthoDB" id="3354387at2759"/>
<feature type="signal peptide" evidence="3">
    <location>
        <begin position="1"/>
        <end position="20"/>
    </location>
</feature>
<organism evidence="4 5">
    <name type="scientific">Pseudomicrostroma glucosiphilum</name>
    <dbReference type="NCBI Taxonomy" id="1684307"/>
    <lineage>
        <taxon>Eukaryota</taxon>
        <taxon>Fungi</taxon>
        <taxon>Dikarya</taxon>
        <taxon>Basidiomycota</taxon>
        <taxon>Ustilaginomycotina</taxon>
        <taxon>Exobasidiomycetes</taxon>
        <taxon>Microstromatales</taxon>
        <taxon>Microstromatales incertae sedis</taxon>
        <taxon>Pseudomicrostroma</taxon>
    </lineage>
</organism>
<dbReference type="RefSeq" id="XP_025348407.1">
    <property type="nucleotide sequence ID" value="XM_025489456.1"/>
</dbReference>
<dbReference type="GO" id="GO:0009820">
    <property type="term" value="P:alkaloid metabolic process"/>
    <property type="evidence" value="ECO:0007669"/>
    <property type="project" value="InterPro"/>
</dbReference>
<keyword evidence="5" id="KW-1185">Reference proteome</keyword>
<evidence type="ECO:0000313" key="4">
    <source>
        <dbReference type="EMBL" id="PWN21247.1"/>
    </source>
</evidence>
<protein>
    <submittedName>
        <fullName evidence="4">Aromatic prenyltransferase</fullName>
    </submittedName>
</protein>
<dbReference type="CDD" id="cd13929">
    <property type="entry name" value="PT-DMATS_CymD"/>
    <property type="match status" value="1"/>
</dbReference>
<sequence length="447" mass="49671">MTANILRLLTSLIVSDLTNLDRPLPATCAGIMAPQRDQSQEVVHRPDTDGYWSHVIIGSLSRLLRFAGYSTDVHAKLCTFVNQVISPAMGAPPSLASEGRIVPVFESFMCDDYSPIELSILWGKGKPCVRFSIEAISNKDEMARSLGLNMAASMRLMSTLESKRLADFTLFKKLMASTTIRCLSESEASAITSCSVTRSQIFFGFDLLYSGDIMVKGYLVPLLRSRLSQCSSFDIIYRAVIDNGLDCRALDVIHQYVTGEAYGRDEGLPEPARPEAIILSTDAITQLHAARLKIYFRFPTSSFEEILRHLSLGGRTCRLPWIEPLRRCWVALMKTDPYENSPAPASGERETTTTDCLIYYSFVQGAELPTAKLYIPVRHWCRDDLSISRAVVNLVHSFSGDETTSSASLYPKLLEDCYPGAPLDSSKGRQTYLCLGRKDDGSFELSM</sequence>
<dbReference type="EMBL" id="KZ819325">
    <property type="protein sequence ID" value="PWN21247.1"/>
    <property type="molecule type" value="Genomic_DNA"/>
</dbReference>
<gene>
    <name evidence="4" type="ORF">BCV69DRAFT_164266</name>
</gene>
<evidence type="ECO:0000256" key="3">
    <source>
        <dbReference type="SAM" id="SignalP"/>
    </source>
</evidence>
<dbReference type="PANTHER" id="PTHR40627:SF4">
    <property type="entry name" value="PRENYLTRANSFERASE ASQH1-RELATED"/>
    <property type="match status" value="1"/>
</dbReference>
<dbReference type="AlphaFoldDB" id="A0A316U7N2"/>
<dbReference type="SFLD" id="SFLDS00036">
    <property type="entry name" value="Aromatic_Prenyltransferase"/>
    <property type="match status" value="1"/>
</dbReference>
<dbReference type="InterPro" id="IPR017795">
    <property type="entry name" value="ABBA_NscD-like"/>
</dbReference>
<name>A0A316U7N2_9BASI</name>
<keyword evidence="2 4" id="KW-0808">Transferase</keyword>
<accession>A0A316U7N2</accession>
<evidence type="ECO:0000313" key="5">
    <source>
        <dbReference type="Proteomes" id="UP000245942"/>
    </source>
</evidence>
<dbReference type="GO" id="GO:0016765">
    <property type="term" value="F:transferase activity, transferring alkyl or aryl (other than methyl) groups"/>
    <property type="evidence" value="ECO:0007669"/>
    <property type="project" value="InterPro"/>
</dbReference>